<dbReference type="AlphaFoldDB" id="A0A0D0AN51"/>
<feature type="non-terminal residue" evidence="2">
    <location>
        <position position="98"/>
    </location>
</feature>
<dbReference type="SUPFAM" id="SSF56112">
    <property type="entry name" value="Protein kinase-like (PK-like)"/>
    <property type="match status" value="1"/>
</dbReference>
<keyword evidence="3" id="KW-1185">Reference proteome</keyword>
<dbReference type="InParanoid" id="A0A0D0AN51"/>
<feature type="domain" description="Protein kinase" evidence="1">
    <location>
        <begin position="1"/>
        <end position="98"/>
    </location>
</feature>
<dbReference type="Pfam" id="PF17667">
    <property type="entry name" value="Pkinase_fungal"/>
    <property type="match status" value="1"/>
</dbReference>
<protein>
    <recommendedName>
        <fullName evidence="1">Protein kinase domain-containing protein</fullName>
    </recommendedName>
</protein>
<organism evidence="2 3">
    <name type="scientific">Suillus luteus UH-Slu-Lm8-n1</name>
    <dbReference type="NCBI Taxonomy" id="930992"/>
    <lineage>
        <taxon>Eukaryota</taxon>
        <taxon>Fungi</taxon>
        <taxon>Dikarya</taxon>
        <taxon>Basidiomycota</taxon>
        <taxon>Agaricomycotina</taxon>
        <taxon>Agaricomycetes</taxon>
        <taxon>Agaricomycetidae</taxon>
        <taxon>Boletales</taxon>
        <taxon>Suillineae</taxon>
        <taxon>Suillaceae</taxon>
        <taxon>Suillus</taxon>
    </lineage>
</organism>
<name>A0A0D0AN51_9AGAM</name>
<dbReference type="InterPro" id="IPR011009">
    <property type="entry name" value="Kinase-like_dom_sf"/>
</dbReference>
<evidence type="ECO:0000313" key="3">
    <source>
        <dbReference type="Proteomes" id="UP000054485"/>
    </source>
</evidence>
<reference evidence="2 3" key="1">
    <citation type="submission" date="2014-04" db="EMBL/GenBank/DDBJ databases">
        <authorList>
            <consortium name="DOE Joint Genome Institute"/>
            <person name="Kuo A."/>
            <person name="Ruytinx J."/>
            <person name="Rineau F."/>
            <person name="Colpaert J."/>
            <person name="Kohler A."/>
            <person name="Nagy L.G."/>
            <person name="Floudas D."/>
            <person name="Copeland A."/>
            <person name="Barry K.W."/>
            <person name="Cichocki N."/>
            <person name="Veneault-Fourrey C."/>
            <person name="LaButti K."/>
            <person name="Lindquist E.A."/>
            <person name="Lipzen A."/>
            <person name="Lundell T."/>
            <person name="Morin E."/>
            <person name="Murat C."/>
            <person name="Sun H."/>
            <person name="Tunlid A."/>
            <person name="Henrissat B."/>
            <person name="Grigoriev I.V."/>
            <person name="Hibbett D.S."/>
            <person name="Martin F."/>
            <person name="Nordberg H.P."/>
            <person name="Cantor M.N."/>
            <person name="Hua S.X."/>
        </authorList>
    </citation>
    <scope>NUCLEOTIDE SEQUENCE [LARGE SCALE GENOMIC DNA]</scope>
    <source>
        <strain evidence="2 3">UH-Slu-Lm8-n1</strain>
    </source>
</reference>
<evidence type="ECO:0000259" key="1">
    <source>
        <dbReference type="PROSITE" id="PS50011"/>
    </source>
</evidence>
<accession>A0A0D0AN51</accession>
<dbReference type="HOGENOM" id="CLU_138921_2_1_1"/>
<evidence type="ECO:0000313" key="2">
    <source>
        <dbReference type="EMBL" id="KIK43276.1"/>
    </source>
</evidence>
<gene>
    <name evidence="2" type="ORF">CY34DRAFT_40785</name>
</gene>
<dbReference type="GO" id="GO:0005524">
    <property type="term" value="F:ATP binding"/>
    <property type="evidence" value="ECO:0007669"/>
    <property type="project" value="InterPro"/>
</dbReference>
<dbReference type="EMBL" id="KN835217">
    <property type="protein sequence ID" value="KIK43276.1"/>
    <property type="molecule type" value="Genomic_DNA"/>
</dbReference>
<dbReference type="OrthoDB" id="5584477at2759"/>
<feature type="non-terminal residue" evidence="2">
    <location>
        <position position="1"/>
    </location>
</feature>
<dbReference type="InterPro" id="IPR040976">
    <property type="entry name" value="Pkinase_fungal"/>
</dbReference>
<dbReference type="Proteomes" id="UP000054485">
    <property type="component" value="Unassembled WGS sequence"/>
</dbReference>
<dbReference type="InterPro" id="IPR000719">
    <property type="entry name" value="Prot_kinase_dom"/>
</dbReference>
<dbReference type="PROSITE" id="PS50011">
    <property type="entry name" value="PROTEIN_KINASE_DOM"/>
    <property type="match status" value="1"/>
</dbReference>
<proteinExistence type="predicted"/>
<dbReference type="PANTHER" id="PTHR38248">
    <property type="entry name" value="FUNK1 6"/>
    <property type="match status" value="1"/>
</dbReference>
<dbReference type="GO" id="GO:0004672">
    <property type="term" value="F:protein kinase activity"/>
    <property type="evidence" value="ECO:0007669"/>
    <property type="project" value="InterPro"/>
</dbReference>
<dbReference type="STRING" id="930992.A0A0D0AN51"/>
<sequence>GHRALWKKDVQHYGISPSNCIGHHLGGRFIAVLVDFDLSSTKRDGSRGFECIGTIPFMALDLLIDMPEGQVEHMYYHDAESFIWVLAWICLRYDNGKL</sequence>
<reference evidence="3" key="2">
    <citation type="submission" date="2015-01" db="EMBL/GenBank/DDBJ databases">
        <title>Evolutionary Origins and Diversification of the Mycorrhizal Mutualists.</title>
        <authorList>
            <consortium name="DOE Joint Genome Institute"/>
            <consortium name="Mycorrhizal Genomics Consortium"/>
            <person name="Kohler A."/>
            <person name="Kuo A."/>
            <person name="Nagy L.G."/>
            <person name="Floudas D."/>
            <person name="Copeland A."/>
            <person name="Barry K.W."/>
            <person name="Cichocki N."/>
            <person name="Veneault-Fourrey C."/>
            <person name="LaButti K."/>
            <person name="Lindquist E.A."/>
            <person name="Lipzen A."/>
            <person name="Lundell T."/>
            <person name="Morin E."/>
            <person name="Murat C."/>
            <person name="Riley R."/>
            <person name="Ohm R."/>
            <person name="Sun H."/>
            <person name="Tunlid A."/>
            <person name="Henrissat B."/>
            <person name="Grigoriev I.V."/>
            <person name="Hibbett D.S."/>
            <person name="Martin F."/>
        </authorList>
    </citation>
    <scope>NUCLEOTIDE SEQUENCE [LARGE SCALE GENOMIC DNA]</scope>
    <source>
        <strain evidence="3">UH-Slu-Lm8-n1</strain>
    </source>
</reference>
<dbReference type="PANTHER" id="PTHR38248:SF2">
    <property type="entry name" value="FUNK1 11"/>
    <property type="match status" value="1"/>
</dbReference>